<keyword evidence="3" id="KW-1185">Reference proteome</keyword>
<keyword evidence="1" id="KW-0175">Coiled coil</keyword>
<proteinExistence type="predicted"/>
<evidence type="ECO:0000313" key="2">
    <source>
        <dbReference type="EMBL" id="OTG08351.1"/>
    </source>
</evidence>
<feature type="coiled-coil region" evidence="1">
    <location>
        <begin position="146"/>
        <end position="173"/>
    </location>
</feature>
<dbReference type="STRING" id="4232.A0A251TEG8"/>
<accession>A0A251TEG8</accession>
<protein>
    <submittedName>
        <fullName evidence="2">Uncharacterized protein</fullName>
    </submittedName>
</protein>
<evidence type="ECO:0000256" key="1">
    <source>
        <dbReference type="SAM" id="Coils"/>
    </source>
</evidence>
<evidence type="ECO:0000313" key="3">
    <source>
        <dbReference type="Proteomes" id="UP000215914"/>
    </source>
</evidence>
<reference evidence="3" key="1">
    <citation type="journal article" date="2017" name="Nature">
        <title>The sunflower genome provides insights into oil metabolism, flowering and Asterid evolution.</title>
        <authorList>
            <person name="Badouin H."/>
            <person name="Gouzy J."/>
            <person name="Grassa C.J."/>
            <person name="Murat F."/>
            <person name="Staton S.E."/>
            <person name="Cottret L."/>
            <person name="Lelandais-Briere C."/>
            <person name="Owens G.L."/>
            <person name="Carrere S."/>
            <person name="Mayjonade B."/>
            <person name="Legrand L."/>
            <person name="Gill N."/>
            <person name="Kane N.C."/>
            <person name="Bowers J.E."/>
            <person name="Hubner S."/>
            <person name="Bellec A."/>
            <person name="Berard A."/>
            <person name="Berges H."/>
            <person name="Blanchet N."/>
            <person name="Boniface M.C."/>
            <person name="Brunel D."/>
            <person name="Catrice O."/>
            <person name="Chaidir N."/>
            <person name="Claudel C."/>
            <person name="Donnadieu C."/>
            <person name="Faraut T."/>
            <person name="Fievet G."/>
            <person name="Helmstetter N."/>
            <person name="King M."/>
            <person name="Knapp S.J."/>
            <person name="Lai Z."/>
            <person name="Le Paslier M.C."/>
            <person name="Lippi Y."/>
            <person name="Lorenzon L."/>
            <person name="Mandel J.R."/>
            <person name="Marage G."/>
            <person name="Marchand G."/>
            <person name="Marquand E."/>
            <person name="Bret-Mestries E."/>
            <person name="Morien E."/>
            <person name="Nambeesan S."/>
            <person name="Nguyen T."/>
            <person name="Pegot-Espagnet P."/>
            <person name="Pouilly N."/>
            <person name="Raftis F."/>
            <person name="Sallet E."/>
            <person name="Schiex T."/>
            <person name="Thomas J."/>
            <person name="Vandecasteele C."/>
            <person name="Vares D."/>
            <person name="Vear F."/>
            <person name="Vautrin S."/>
            <person name="Crespi M."/>
            <person name="Mangin B."/>
            <person name="Burke J.M."/>
            <person name="Salse J."/>
            <person name="Munos S."/>
            <person name="Vincourt P."/>
            <person name="Rieseberg L.H."/>
            <person name="Langlade N.B."/>
        </authorList>
    </citation>
    <scope>NUCLEOTIDE SEQUENCE [LARGE SCALE GENOMIC DNA]</scope>
    <source>
        <strain evidence="3">cv. SF193</strain>
    </source>
</reference>
<sequence length="197" mass="22611">MQFSDLIGCPITDQIECPCMGMDHSMLTVHRSASIFLSVGRASQLKLCYTWWWFRFQFVFLMANTAQKPWIIIILCSTCMIGQIVRVVDEIKRCKITTTKEDFDRWEKSLNSFELLGMKVGFLRDKVHTLATLVFESEVAVDIKQYLEARNQRKRAENEIKKAAAKLKELKGEAIKFAGIAGSLRHKVEKYEHKGGG</sequence>
<dbReference type="Proteomes" id="UP000215914">
    <property type="component" value="Chromosome 11"/>
</dbReference>
<dbReference type="InParanoid" id="A0A251TEG8"/>
<gene>
    <name evidence="2" type="ORF">HannXRQ_Chr11g0340801</name>
</gene>
<dbReference type="EMBL" id="CM007900">
    <property type="protein sequence ID" value="OTG08351.1"/>
    <property type="molecule type" value="Genomic_DNA"/>
</dbReference>
<organism evidence="2 3">
    <name type="scientific">Helianthus annuus</name>
    <name type="common">Common sunflower</name>
    <dbReference type="NCBI Taxonomy" id="4232"/>
    <lineage>
        <taxon>Eukaryota</taxon>
        <taxon>Viridiplantae</taxon>
        <taxon>Streptophyta</taxon>
        <taxon>Embryophyta</taxon>
        <taxon>Tracheophyta</taxon>
        <taxon>Spermatophyta</taxon>
        <taxon>Magnoliopsida</taxon>
        <taxon>eudicotyledons</taxon>
        <taxon>Gunneridae</taxon>
        <taxon>Pentapetalae</taxon>
        <taxon>asterids</taxon>
        <taxon>campanulids</taxon>
        <taxon>Asterales</taxon>
        <taxon>Asteraceae</taxon>
        <taxon>Asteroideae</taxon>
        <taxon>Heliantheae alliance</taxon>
        <taxon>Heliantheae</taxon>
        <taxon>Helianthus</taxon>
    </lineage>
</organism>
<dbReference type="AlphaFoldDB" id="A0A251TEG8"/>
<name>A0A251TEG8_HELAN</name>